<accession>A0AAE0NPP5</accession>
<reference evidence="1" key="1">
    <citation type="journal article" date="2023" name="Mol. Phylogenet. Evol.">
        <title>Genome-scale phylogeny and comparative genomics of the fungal order Sordariales.</title>
        <authorList>
            <person name="Hensen N."/>
            <person name="Bonometti L."/>
            <person name="Westerberg I."/>
            <person name="Brannstrom I.O."/>
            <person name="Guillou S."/>
            <person name="Cros-Aarteil S."/>
            <person name="Calhoun S."/>
            <person name="Haridas S."/>
            <person name="Kuo A."/>
            <person name="Mondo S."/>
            <person name="Pangilinan J."/>
            <person name="Riley R."/>
            <person name="LaButti K."/>
            <person name="Andreopoulos B."/>
            <person name="Lipzen A."/>
            <person name="Chen C."/>
            <person name="Yan M."/>
            <person name="Daum C."/>
            <person name="Ng V."/>
            <person name="Clum A."/>
            <person name="Steindorff A."/>
            <person name="Ohm R.A."/>
            <person name="Martin F."/>
            <person name="Silar P."/>
            <person name="Natvig D.O."/>
            <person name="Lalanne C."/>
            <person name="Gautier V."/>
            <person name="Ament-Velasquez S.L."/>
            <person name="Kruys A."/>
            <person name="Hutchinson M.I."/>
            <person name="Powell A.J."/>
            <person name="Barry K."/>
            <person name="Miller A.N."/>
            <person name="Grigoriev I.V."/>
            <person name="Debuchy R."/>
            <person name="Gladieux P."/>
            <person name="Hiltunen Thoren M."/>
            <person name="Johannesson H."/>
        </authorList>
    </citation>
    <scope>NUCLEOTIDE SEQUENCE</scope>
    <source>
        <strain evidence="1">CBS 232.78</strain>
    </source>
</reference>
<comment type="caution">
    <text evidence="1">The sequence shown here is derived from an EMBL/GenBank/DDBJ whole genome shotgun (WGS) entry which is preliminary data.</text>
</comment>
<dbReference type="Proteomes" id="UP001285441">
    <property type="component" value="Unassembled WGS sequence"/>
</dbReference>
<sequence length="108" mass="12112">MRRCLLSGRRGTSLAVVCLSRVPPPVYAGACLQCRVPETVAMLHNFVCAASHRRREISSCDIGPKKRRSNTTETNRVSDQARCRRAWQLMTDENGRTDTLKLVAARLL</sequence>
<proteinExistence type="predicted"/>
<protein>
    <submittedName>
        <fullName evidence="1">Uncharacterized protein</fullName>
    </submittedName>
</protein>
<reference evidence="1" key="2">
    <citation type="submission" date="2023-06" db="EMBL/GenBank/DDBJ databases">
        <authorList>
            <consortium name="Lawrence Berkeley National Laboratory"/>
            <person name="Haridas S."/>
            <person name="Hensen N."/>
            <person name="Bonometti L."/>
            <person name="Westerberg I."/>
            <person name="Brannstrom I.O."/>
            <person name="Guillou S."/>
            <person name="Cros-Aarteil S."/>
            <person name="Calhoun S."/>
            <person name="Kuo A."/>
            <person name="Mondo S."/>
            <person name="Pangilinan J."/>
            <person name="Riley R."/>
            <person name="LaButti K."/>
            <person name="Andreopoulos B."/>
            <person name="Lipzen A."/>
            <person name="Chen C."/>
            <person name="Yanf M."/>
            <person name="Daum C."/>
            <person name="Ng V."/>
            <person name="Clum A."/>
            <person name="Steindorff A."/>
            <person name="Ohm R."/>
            <person name="Martin F."/>
            <person name="Silar P."/>
            <person name="Natvig D."/>
            <person name="Lalanne C."/>
            <person name="Gautier V."/>
            <person name="Ament-velasquez S.L."/>
            <person name="Kruys A."/>
            <person name="Hutchinson M.I."/>
            <person name="Powell A.J."/>
            <person name="Barry K."/>
            <person name="Miller A.N."/>
            <person name="Grigoriev I.V."/>
            <person name="Debuchy R."/>
            <person name="Gladieux P."/>
            <person name="Thoren M.H."/>
            <person name="Johannesson H."/>
        </authorList>
    </citation>
    <scope>NUCLEOTIDE SEQUENCE</scope>
    <source>
        <strain evidence="1">CBS 232.78</strain>
    </source>
</reference>
<keyword evidence="2" id="KW-1185">Reference proteome</keyword>
<dbReference type="EMBL" id="JAULSW010000004">
    <property type="protein sequence ID" value="KAK3385427.1"/>
    <property type="molecule type" value="Genomic_DNA"/>
</dbReference>
<gene>
    <name evidence="1" type="ORF">B0H63DRAFT_182887</name>
</gene>
<organism evidence="1 2">
    <name type="scientific">Podospora didyma</name>
    <dbReference type="NCBI Taxonomy" id="330526"/>
    <lineage>
        <taxon>Eukaryota</taxon>
        <taxon>Fungi</taxon>
        <taxon>Dikarya</taxon>
        <taxon>Ascomycota</taxon>
        <taxon>Pezizomycotina</taxon>
        <taxon>Sordariomycetes</taxon>
        <taxon>Sordariomycetidae</taxon>
        <taxon>Sordariales</taxon>
        <taxon>Podosporaceae</taxon>
        <taxon>Podospora</taxon>
    </lineage>
</organism>
<evidence type="ECO:0000313" key="2">
    <source>
        <dbReference type="Proteomes" id="UP001285441"/>
    </source>
</evidence>
<name>A0AAE0NPP5_9PEZI</name>
<evidence type="ECO:0000313" key="1">
    <source>
        <dbReference type="EMBL" id="KAK3385427.1"/>
    </source>
</evidence>
<dbReference type="AlphaFoldDB" id="A0AAE0NPP5"/>